<reference evidence="2" key="2">
    <citation type="submission" date="2020-09" db="EMBL/GenBank/DDBJ databases">
        <authorList>
            <person name="Sun Q."/>
            <person name="Zhou Y."/>
        </authorList>
    </citation>
    <scope>NUCLEOTIDE SEQUENCE</scope>
    <source>
        <strain evidence="2">CGMCC 1.15367</strain>
    </source>
</reference>
<protein>
    <submittedName>
        <fullName evidence="2">Uncharacterized protein</fullName>
    </submittedName>
</protein>
<dbReference type="Proteomes" id="UP000644699">
    <property type="component" value="Unassembled WGS sequence"/>
</dbReference>
<proteinExistence type="predicted"/>
<dbReference type="AlphaFoldDB" id="A0A917E009"/>
<gene>
    <name evidence="2" type="ORF">GCM10011390_02620</name>
</gene>
<evidence type="ECO:0000313" key="2">
    <source>
        <dbReference type="EMBL" id="GGD87377.1"/>
    </source>
</evidence>
<dbReference type="RefSeq" id="WP_188906430.1">
    <property type="nucleotide sequence ID" value="NZ_BMIQ01000001.1"/>
</dbReference>
<evidence type="ECO:0000313" key="3">
    <source>
        <dbReference type="Proteomes" id="UP000644699"/>
    </source>
</evidence>
<feature type="region of interest" description="Disordered" evidence="1">
    <location>
        <begin position="212"/>
        <end position="231"/>
    </location>
</feature>
<name>A0A917E009_9HYPH</name>
<comment type="caution">
    <text evidence="2">The sequence shown here is derived from an EMBL/GenBank/DDBJ whole genome shotgun (WGS) entry which is preliminary data.</text>
</comment>
<keyword evidence="3" id="KW-1185">Reference proteome</keyword>
<reference evidence="2" key="1">
    <citation type="journal article" date="2014" name="Int. J. Syst. Evol. Microbiol.">
        <title>Complete genome sequence of Corynebacterium casei LMG S-19264T (=DSM 44701T), isolated from a smear-ripened cheese.</title>
        <authorList>
            <consortium name="US DOE Joint Genome Institute (JGI-PGF)"/>
            <person name="Walter F."/>
            <person name="Albersmeier A."/>
            <person name="Kalinowski J."/>
            <person name="Ruckert C."/>
        </authorList>
    </citation>
    <scope>NUCLEOTIDE SEQUENCE</scope>
    <source>
        <strain evidence="2">CGMCC 1.15367</strain>
    </source>
</reference>
<evidence type="ECO:0000256" key="1">
    <source>
        <dbReference type="SAM" id="MobiDB-lite"/>
    </source>
</evidence>
<organism evidence="2 3">
    <name type="scientific">Aureimonas endophytica</name>
    <dbReference type="NCBI Taxonomy" id="2027858"/>
    <lineage>
        <taxon>Bacteria</taxon>
        <taxon>Pseudomonadati</taxon>
        <taxon>Pseudomonadota</taxon>
        <taxon>Alphaproteobacteria</taxon>
        <taxon>Hyphomicrobiales</taxon>
        <taxon>Aurantimonadaceae</taxon>
        <taxon>Aureimonas</taxon>
    </lineage>
</organism>
<dbReference type="EMBL" id="BMIQ01000001">
    <property type="protein sequence ID" value="GGD87377.1"/>
    <property type="molecule type" value="Genomic_DNA"/>
</dbReference>
<sequence length="231" mass="24631">MGLRALISAALKAAVALVLVPVEMIVDGIRVVRRFLGIAPAAPAFAMADAAEEVLSESDGGIAAQDADLATARRAGLRLSPSERVRRAAGYVRKGQGVPRAYLDPSDEDQAEVLEWLRSLDEVQLGRVIAAGDRDLLGHLSGVQKLPVPLLPRFQEIVEEKKNGGRPLSYEQWVRFLSAQAAEAGDDDVDVDRILDEAERLSAEHATLDDYKTANPGVGLGGVSDDGEEAA</sequence>
<accession>A0A917E009</accession>